<dbReference type="EMBL" id="RJVJ01000001">
    <property type="protein sequence ID" value="ROR45567.1"/>
    <property type="molecule type" value="Genomic_DNA"/>
</dbReference>
<dbReference type="InterPro" id="IPR007055">
    <property type="entry name" value="BON_dom"/>
</dbReference>
<name>A0A3N4RXX7_9ACTN</name>
<dbReference type="RefSeq" id="WP_162870057.1">
    <property type="nucleotide sequence ID" value="NZ_JBEYIY010000001.1"/>
</dbReference>
<dbReference type="PANTHER" id="PTHR43080">
    <property type="entry name" value="CBS DOMAIN-CONTAINING PROTEIN CBSX3, MITOCHONDRIAL"/>
    <property type="match status" value="1"/>
</dbReference>
<dbReference type="SMART" id="SM00116">
    <property type="entry name" value="CBS"/>
    <property type="match status" value="2"/>
</dbReference>
<protein>
    <submittedName>
        <fullName evidence="6">CBS domain protein</fullName>
    </submittedName>
</protein>
<evidence type="ECO:0000259" key="4">
    <source>
        <dbReference type="PROSITE" id="PS51371"/>
    </source>
</evidence>
<evidence type="ECO:0000256" key="1">
    <source>
        <dbReference type="ARBA" id="ARBA00023122"/>
    </source>
</evidence>
<dbReference type="Proteomes" id="UP000266906">
    <property type="component" value="Unassembled WGS sequence"/>
</dbReference>
<keyword evidence="7" id="KW-1185">Reference proteome</keyword>
<feature type="domain" description="BON" evidence="3">
    <location>
        <begin position="131"/>
        <end position="200"/>
    </location>
</feature>
<dbReference type="Pfam" id="PF00571">
    <property type="entry name" value="CBS"/>
    <property type="match status" value="2"/>
</dbReference>
<evidence type="ECO:0000259" key="3">
    <source>
        <dbReference type="PROSITE" id="PS50914"/>
    </source>
</evidence>
<feature type="domain" description="CBS" evidence="4">
    <location>
        <begin position="12"/>
        <end position="70"/>
    </location>
</feature>
<dbReference type="AlphaFoldDB" id="A0A3N4RXX7"/>
<reference evidence="7 8" key="1">
    <citation type="submission" date="2018-11" db="EMBL/GenBank/DDBJ databases">
        <title>Sequencing the genomes of 1000 actinobacteria strains.</title>
        <authorList>
            <person name="Klenk H.-P."/>
        </authorList>
    </citation>
    <scope>NUCLEOTIDE SEQUENCE [LARGE SCALE GENOMIC DNA]</scope>
    <source>
        <strain evidence="5 8">DSM 44780</strain>
        <strain evidence="6 7">DSM 44781</strain>
    </source>
</reference>
<dbReference type="InterPro" id="IPR000644">
    <property type="entry name" value="CBS_dom"/>
</dbReference>
<proteinExistence type="predicted"/>
<dbReference type="InterPro" id="IPR051257">
    <property type="entry name" value="Diverse_CBS-Domain"/>
</dbReference>
<dbReference type="Gene3D" id="3.10.580.10">
    <property type="entry name" value="CBS-domain"/>
    <property type="match status" value="1"/>
</dbReference>
<dbReference type="Proteomes" id="UP000267408">
    <property type="component" value="Unassembled WGS sequence"/>
</dbReference>
<dbReference type="EMBL" id="RKQG01000001">
    <property type="protein sequence ID" value="RPE35921.1"/>
    <property type="molecule type" value="Genomic_DNA"/>
</dbReference>
<feature type="domain" description="CBS" evidence="4">
    <location>
        <begin position="77"/>
        <end position="136"/>
    </location>
</feature>
<gene>
    <name evidence="6" type="ORF">EDD38_4288</name>
    <name evidence="5" type="ORF">EDD39_3808</name>
</gene>
<keyword evidence="1 2" id="KW-0129">CBS domain</keyword>
<accession>A0A8G1UKC2</accession>
<dbReference type="PROSITE" id="PS50914">
    <property type="entry name" value="BON"/>
    <property type="match status" value="1"/>
</dbReference>
<dbReference type="PANTHER" id="PTHR43080:SF29">
    <property type="entry name" value="OS02G0818000 PROTEIN"/>
    <property type="match status" value="1"/>
</dbReference>
<accession>A0A3N4RXX7</accession>
<dbReference type="PROSITE" id="PS51371">
    <property type="entry name" value="CBS"/>
    <property type="match status" value="2"/>
</dbReference>
<comment type="caution">
    <text evidence="6">The sequence shown here is derived from an EMBL/GenBank/DDBJ whole genome shotgun (WGS) entry which is preliminary data.</text>
</comment>
<evidence type="ECO:0000313" key="5">
    <source>
        <dbReference type="EMBL" id="ROR45567.1"/>
    </source>
</evidence>
<dbReference type="InterPro" id="IPR046342">
    <property type="entry name" value="CBS_dom_sf"/>
</dbReference>
<sequence>MSGSAPRAGAHPTRPVVAVTPDTDFATVVAALTASRRGVLPVVDGDGAVVGVVSASDLLAAYDRADGTPGPAARDLMTSPAVTVPEAAAPLTAARTALRAGVHHLPVLDADGRLVGLLSPHDLLGALRAADEAIRERALALALTPGSGVLPGALRVRCERGVVVLSGRTRTGADARALCRAVAGIDGVTGVAAERLHGDRDGPDGVS</sequence>
<evidence type="ECO:0000313" key="6">
    <source>
        <dbReference type="EMBL" id="RPE35921.1"/>
    </source>
</evidence>
<organism evidence="6 7">
    <name type="scientific">Kitasatospora cineracea</name>
    <dbReference type="NCBI Taxonomy" id="88074"/>
    <lineage>
        <taxon>Bacteria</taxon>
        <taxon>Bacillati</taxon>
        <taxon>Actinomycetota</taxon>
        <taxon>Actinomycetes</taxon>
        <taxon>Kitasatosporales</taxon>
        <taxon>Streptomycetaceae</taxon>
        <taxon>Kitasatospora</taxon>
    </lineage>
</organism>
<evidence type="ECO:0000313" key="7">
    <source>
        <dbReference type="Proteomes" id="UP000266906"/>
    </source>
</evidence>
<evidence type="ECO:0000256" key="2">
    <source>
        <dbReference type="PROSITE-ProRule" id="PRU00703"/>
    </source>
</evidence>
<dbReference type="SUPFAM" id="SSF54631">
    <property type="entry name" value="CBS-domain pair"/>
    <property type="match status" value="1"/>
</dbReference>
<evidence type="ECO:0000313" key="8">
    <source>
        <dbReference type="Proteomes" id="UP000267408"/>
    </source>
</evidence>